<organism evidence="2 3">
    <name type="scientific">Synaphobranchus kaupii</name>
    <name type="common">Kaup's arrowtooth eel</name>
    <dbReference type="NCBI Taxonomy" id="118154"/>
    <lineage>
        <taxon>Eukaryota</taxon>
        <taxon>Metazoa</taxon>
        <taxon>Chordata</taxon>
        <taxon>Craniata</taxon>
        <taxon>Vertebrata</taxon>
        <taxon>Euteleostomi</taxon>
        <taxon>Actinopterygii</taxon>
        <taxon>Neopterygii</taxon>
        <taxon>Teleostei</taxon>
        <taxon>Anguilliformes</taxon>
        <taxon>Synaphobranchidae</taxon>
        <taxon>Synaphobranchus</taxon>
    </lineage>
</organism>
<name>A0A9Q1FNG5_SYNKA</name>
<sequence>MTCQFTGSAGDTQMPQFHRAASRDCRRLGFKGLAQRKQSISSQKHEQPASPHSRRVEQPSSPHSFRREHRRKEQTFFQATNPWTGSVNNTEGAPTPTWLHLDQVGPLRHAGSSGDSCHCLTGFLQHH</sequence>
<accession>A0A9Q1FNG5</accession>
<dbReference type="Proteomes" id="UP001152622">
    <property type="component" value="Chromosome 4"/>
</dbReference>
<feature type="compositionally biased region" description="Polar residues" evidence="1">
    <location>
        <begin position="75"/>
        <end position="92"/>
    </location>
</feature>
<evidence type="ECO:0000256" key="1">
    <source>
        <dbReference type="SAM" id="MobiDB-lite"/>
    </source>
</evidence>
<keyword evidence="3" id="KW-1185">Reference proteome</keyword>
<reference evidence="2" key="1">
    <citation type="journal article" date="2023" name="Science">
        <title>Genome structures resolve the early diversification of teleost fishes.</title>
        <authorList>
            <person name="Parey E."/>
            <person name="Louis A."/>
            <person name="Montfort J."/>
            <person name="Bouchez O."/>
            <person name="Roques C."/>
            <person name="Iampietro C."/>
            <person name="Lluch J."/>
            <person name="Castinel A."/>
            <person name="Donnadieu C."/>
            <person name="Desvignes T."/>
            <person name="Floi Bucao C."/>
            <person name="Jouanno E."/>
            <person name="Wen M."/>
            <person name="Mejri S."/>
            <person name="Dirks R."/>
            <person name="Jansen H."/>
            <person name="Henkel C."/>
            <person name="Chen W.J."/>
            <person name="Zahm M."/>
            <person name="Cabau C."/>
            <person name="Klopp C."/>
            <person name="Thompson A.W."/>
            <person name="Robinson-Rechavi M."/>
            <person name="Braasch I."/>
            <person name="Lecointre G."/>
            <person name="Bobe J."/>
            <person name="Postlethwait J.H."/>
            <person name="Berthelot C."/>
            <person name="Roest Crollius H."/>
            <person name="Guiguen Y."/>
        </authorList>
    </citation>
    <scope>NUCLEOTIDE SEQUENCE</scope>
    <source>
        <strain evidence="2">WJC10195</strain>
    </source>
</reference>
<evidence type="ECO:0000313" key="3">
    <source>
        <dbReference type="Proteomes" id="UP001152622"/>
    </source>
</evidence>
<protein>
    <submittedName>
        <fullName evidence="2">Uncharacterized protein</fullName>
    </submittedName>
</protein>
<dbReference type="AlphaFoldDB" id="A0A9Q1FNG5"/>
<gene>
    <name evidence="2" type="ORF">SKAU_G00119640</name>
</gene>
<comment type="caution">
    <text evidence="2">The sequence shown here is derived from an EMBL/GenBank/DDBJ whole genome shotgun (WGS) entry which is preliminary data.</text>
</comment>
<dbReference type="EMBL" id="JAINUF010000004">
    <property type="protein sequence ID" value="KAJ8363133.1"/>
    <property type="molecule type" value="Genomic_DNA"/>
</dbReference>
<feature type="compositionally biased region" description="Polar residues" evidence="1">
    <location>
        <begin position="1"/>
        <end position="15"/>
    </location>
</feature>
<feature type="region of interest" description="Disordered" evidence="1">
    <location>
        <begin position="1"/>
        <end position="95"/>
    </location>
</feature>
<evidence type="ECO:0000313" key="2">
    <source>
        <dbReference type="EMBL" id="KAJ8363133.1"/>
    </source>
</evidence>
<proteinExistence type="predicted"/>